<keyword evidence="1" id="KW-0732">Signal</keyword>
<dbReference type="InterPro" id="IPR050525">
    <property type="entry name" value="ECM_Assembly_Org"/>
</dbReference>
<dbReference type="Gene3D" id="3.40.50.410">
    <property type="entry name" value="von Willebrand factor, type A domain"/>
    <property type="match status" value="1"/>
</dbReference>
<protein>
    <submittedName>
        <fullName evidence="4">Collagen alpha-5(VI) chain-like isoform X1</fullName>
    </submittedName>
</protein>
<dbReference type="PANTHER" id="PTHR24020">
    <property type="entry name" value="COLLAGEN ALPHA"/>
    <property type="match status" value="1"/>
</dbReference>
<dbReference type="GeneID" id="106052192"/>
<sequence>MMWLLVFGLALTQQVTLASKYFQESLIHVKRNTLADNNNIICDHQAFELGIVLDSSASILPEDFTKGIKFLQDFLKRFDIGIDKVRVAIVVYSNNLHLEKSFNLSAYITKDAVIGAIGNITHASGGYTRTWDGISYMRSSQLGHQWVRPRVPKIGMVITDGNSQEGRKTKSQASIARENGIIMFALGVGDMVGQTELFNIAGDNSRIFRVESYSNLTSIINTLTNKTCVVTCTKPNLTDVYYVFSQSDLGLDKTRWVTDFISLSIVNNYENKGFKYDLRSDQCPNESGFWLDANKREQDFRNNLKSYNVPKLPVVIQHLRSEAGYSEAKGGRRNATKVAIMVVDSNTTAELVLTEVNLLLHQNVTVFVADPTNSGITIRGTTTLKGNVTEQSSQLVYYLLNPCKVLKSM</sequence>
<feature type="chain" id="PRO_5040838197" evidence="1">
    <location>
        <begin position="19"/>
        <end position="409"/>
    </location>
</feature>
<reference evidence="4" key="1">
    <citation type="submission" date="2025-08" db="UniProtKB">
        <authorList>
            <consortium name="RefSeq"/>
        </authorList>
    </citation>
    <scope>IDENTIFICATION</scope>
</reference>
<gene>
    <name evidence="4" type="primary">LOC106052192</name>
</gene>
<dbReference type="RefSeq" id="XP_055862748.1">
    <property type="nucleotide sequence ID" value="XM_056006773.1"/>
</dbReference>
<evidence type="ECO:0000313" key="4">
    <source>
        <dbReference type="RefSeq" id="XP_055862748.1"/>
    </source>
</evidence>
<keyword evidence="3" id="KW-1185">Reference proteome</keyword>
<proteinExistence type="predicted"/>
<dbReference type="PROSITE" id="PS50234">
    <property type="entry name" value="VWFA"/>
    <property type="match status" value="1"/>
</dbReference>
<feature type="domain" description="VWFA" evidence="2">
    <location>
        <begin position="48"/>
        <end position="223"/>
    </location>
</feature>
<accession>A0A9W2YJ01</accession>
<dbReference type="CDD" id="cd01450">
    <property type="entry name" value="vWFA_subfamily_ECM"/>
    <property type="match status" value="1"/>
</dbReference>
<feature type="signal peptide" evidence="1">
    <location>
        <begin position="1"/>
        <end position="18"/>
    </location>
</feature>
<dbReference type="Pfam" id="PF00092">
    <property type="entry name" value="VWA"/>
    <property type="match status" value="1"/>
</dbReference>
<dbReference type="PANTHER" id="PTHR24020:SF87">
    <property type="entry name" value="COLLAGEN ALPHA-1(VI) CHAIN-LIKE"/>
    <property type="match status" value="1"/>
</dbReference>
<dbReference type="OrthoDB" id="6022609at2759"/>
<dbReference type="InterPro" id="IPR002035">
    <property type="entry name" value="VWF_A"/>
</dbReference>
<dbReference type="PRINTS" id="PR00453">
    <property type="entry name" value="VWFADOMAIN"/>
</dbReference>
<dbReference type="InterPro" id="IPR036465">
    <property type="entry name" value="vWFA_dom_sf"/>
</dbReference>
<evidence type="ECO:0000256" key="1">
    <source>
        <dbReference type="SAM" id="SignalP"/>
    </source>
</evidence>
<dbReference type="SUPFAM" id="SSF53300">
    <property type="entry name" value="vWA-like"/>
    <property type="match status" value="1"/>
</dbReference>
<dbReference type="AlphaFoldDB" id="A0A9W2YJ01"/>
<name>A0A9W2YJ01_BIOGL</name>
<dbReference type="Proteomes" id="UP001165740">
    <property type="component" value="Chromosome 12"/>
</dbReference>
<organism evidence="3 4">
    <name type="scientific">Biomphalaria glabrata</name>
    <name type="common">Bloodfluke planorb</name>
    <name type="synonym">Freshwater snail</name>
    <dbReference type="NCBI Taxonomy" id="6526"/>
    <lineage>
        <taxon>Eukaryota</taxon>
        <taxon>Metazoa</taxon>
        <taxon>Spiralia</taxon>
        <taxon>Lophotrochozoa</taxon>
        <taxon>Mollusca</taxon>
        <taxon>Gastropoda</taxon>
        <taxon>Heterobranchia</taxon>
        <taxon>Euthyneura</taxon>
        <taxon>Panpulmonata</taxon>
        <taxon>Hygrophila</taxon>
        <taxon>Lymnaeoidea</taxon>
        <taxon>Planorbidae</taxon>
        <taxon>Biomphalaria</taxon>
    </lineage>
</organism>
<evidence type="ECO:0000259" key="2">
    <source>
        <dbReference type="PROSITE" id="PS50234"/>
    </source>
</evidence>
<evidence type="ECO:0000313" key="3">
    <source>
        <dbReference type="Proteomes" id="UP001165740"/>
    </source>
</evidence>
<dbReference type="SMART" id="SM00327">
    <property type="entry name" value="VWA"/>
    <property type="match status" value="1"/>
</dbReference>